<evidence type="ECO:0000256" key="6">
    <source>
        <dbReference type="SAM" id="MobiDB-lite"/>
    </source>
</evidence>
<keyword evidence="5" id="KW-0539">Nucleus</keyword>
<proteinExistence type="predicted"/>
<feature type="domain" description="Velvet" evidence="7">
    <location>
        <begin position="9"/>
        <end position="179"/>
    </location>
</feature>
<evidence type="ECO:0000256" key="1">
    <source>
        <dbReference type="ARBA" id="ARBA00004123"/>
    </source>
</evidence>
<dbReference type="Gene3D" id="2.60.40.3960">
    <property type="entry name" value="Velvet domain"/>
    <property type="match status" value="1"/>
</dbReference>
<dbReference type="GO" id="GO:0005634">
    <property type="term" value="C:nucleus"/>
    <property type="evidence" value="ECO:0007669"/>
    <property type="project" value="UniProtKB-SubCell"/>
</dbReference>
<dbReference type="InterPro" id="IPR021740">
    <property type="entry name" value="Velvet"/>
</dbReference>
<dbReference type="InterPro" id="IPR037525">
    <property type="entry name" value="Velvet_dom"/>
</dbReference>
<accession>A0AAQ3R3Z5</accession>
<organism evidence="8 9">
    <name type="scientific">Acrodontium crateriforme</name>
    <dbReference type="NCBI Taxonomy" id="150365"/>
    <lineage>
        <taxon>Eukaryota</taxon>
        <taxon>Fungi</taxon>
        <taxon>Dikarya</taxon>
        <taxon>Ascomycota</taxon>
        <taxon>Pezizomycotina</taxon>
        <taxon>Dothideomycetes</taxon>
        <taxon>Dothideomycetidae</taxon>
        <taxon>Mycosphaerellales</taxon>
        <taxon>Teratosphaeriaceae</taxon>
        <taxon>Acrodontium</taxon>
    </lineage>
</organism>
<feature type="region of interest" description="Disordered" evidence="6">
    <location>
        <begin position="182"/>
        <end position="323"/>
    </location>
</feature>
<dbReference type="InterPro" id="IPR038491">
    <property type="entry name" value="Velvet_dom_sf"/>
</dbReference>
<gene>
    <name evidence="8" type="ORF">R9X50_00308500</name>
</gene>
<evidence type="ECO:0000256" key="3">
    <source>
        <dbReference type="ARBA" id="ARBA00023015"/>
    </source>
</evidence>
<evidence type="ECO:0000259" key="7">
    <source>
        <dbReference type="PROSITE" id="PS51821"/>
    </source>
</evidence>
<keyword evidence="3" id="KW-0805">Transcription regulation</keyword>
<evidence type="ECO:0000256" key="5">
    <source>
        <dbReference type="ARBA" id="ARBA00023242"/>
    </source>
</evidence>
<dbReference type="GO" id="GO:0030435">
    <property type="term" value="P:sporulation resulting in formation of a cellular spore"/>
    <property type="evidence" value="ECO:0007669"/>
    <property type="project" value="UniProtKB-KW"/>
</dbReference>
<dbReference type="AlphaFoldDB" id="A0AAQ3R3Z5"/>
<feature type="compositionally biased region" description="Gly residues" evidence="6">
    <location>
        <begin position="229"/>
        <end position="240"/>
    </location>
</feature>
<keyword evidence="9" id="KW-1185">Reference proteome</keyword>
<dbReference type="Proteomes" id="UP001303373">
    <property type="component" value="Chromosome 4"/>
</dbReference>
<feature type="compositionally biased region" description="Polar residues" evidence="6">
    <location>
        <begin position="186"/>
        <end position="203"/>
    </location>
</feature>
<name>A0AAQ3R3Z5_9PEZI</name>
<dbReference type="PANTHER" id="PTHR33572">
    <property type="entry name" value="SPORE DEVELOPMENT REGULATOR VOSA"/>
    <property type="match status" value="1"/>
</dbReference>
<comment type="subcellular location">
    <subcellularLocation>
        <location evidence="1">Nucleus</location>
    </subcellularLocation>
</comment>
<dbReference type="EMBL" id="CP138583">
    <property type="protein sequence ID" value="WPH00261.1"/>
    <property type="molecule type" value="Genomic_DNA"/>
</dbReference>
<keyword evidence="4" id="KW-0804">Transcription</keyword>
<feature type="compositionally biased region" description="Polar residues" evidence="6">
    <location>
        <begin position="264"/>
        <end position="285"/>
    </location>
</feature>
<protein>
    <recommendedName>
        <fullName evidence="7">Velvet domain-containing protein</fullName>
    </recommendedName>
</protein>
<dbReference type="PANTHER" id="PTHR33572:SF18">
    <property type="entry name" value="SPORE DEVELOPMENT REGULATOR VOSA"/>
    <property type="match status" value="1"/>
</dbReference>
<evidence type="ECO:0000313" key="8">
    <source>
        <dbReference type="EMBL" id="WPH00261.1"/>
    </source>
</evidence>
<sequence length="391" mass="42591">MSAARVRKDYTLNSQWIDLIIRQQPEHALVTTDNKEKLRKAIDPPPIVEMKVNAVDDPGQNFLFSPYLFMNTVLIDADNNETLPGSQMIGQTSSSLHRLKDVNNKDGGFFVFGDISIRKTGNLRLKFNLFNTENDQVVYLKSIVSETFKVVTSKDFKGVAQSTHLSRTFSDQGVRLRLRKEARTMGGSSNQKRGWSSDEQTSPEVKRSRMDSQMGMNSYGSHSHMSSYGGHGQLGYGGHPTLGSNAPISSHPALGSNAPMVHTLGSNAPVSSVPRTNSTHLSTPGTIPLGSSHVLGSSIPPQQYRDGQITPQGQYGDPMSQTTPSAYYNYPSQGSNAYSYTAAPGMSNQFAESTQVGSYAGLPVTSASVDQSSWPVVPQGMNWWGGNDFQV</sequence>
<keyword evidence="2" id="KW-0749">Sporulation</keyword>
<reference evidence="8 9" key="1">
    <citation type="submission" date="2023-11" db="EMBL/GenBank/DDBJ databases">
        <title>An acidophilic fungus is an integral part of prey digestion in a carnivorous sundew plant.</title>
        <authorList>
            <person name="Tsai I.J."/>
        </authorList>
    </citation>
    <scope>NUCLEOTIDE SEQUENCE [LARGE SCALE GENOMIC DNA]</scope>
    <source>
        <strain evidence="8">169a</strain>
    </source>
</reference>
<dbReference type="PROSITE" id="PS51821">
    <property type="entry name" value="VELVET"/>
    <property type="match status" value="1"/>
</dbReference>
<evidence type="ECO:0000313" key="9">
    <source>
        <dbReference type="Proteomes" id="UP001303373"/>
    </source>
</evidence>
<feature type="compositionally biased region" description="Polar residues" evidence="6">
    <location>
        <begin position="309"/>
        <end position="323"/>
    </location>
</feature>
<dbReference type="Pfam" id="PF11754">
    <property type="entry name" value="Velvet"/>
    <property type="match status" value="1"/>
</dbReference>
<feature type="compositionally biased region" description="Low complexity" evidence="6">
    <location>
        <begin position="214"/>
        <end position="228"/>
    </location>
</feature>
<evidence type="ECO:0000256" key="4">
    <source>
        <dbReference type="ARBA" id="ARBA00023163"/>
    </source>
</evidence>
<evidence type="ECO:0000256" key="2">
    <source>
        <dbReference type="ARBA" id="ARBA00022969"/>
    </source>
</evidence>